<evidence type="ECO:0000256" key="11">
    <source>
        <dbReference type="PROSITE-ProRule" id="PRU01240"/>
    </source>
</evidence>
<feature type="active site" description="Charge relay system" evidence="11">
    <location>
        <position position="157"/>
    </location>
</feature>
<keyword evidence="5 14" id="KW-0812">Transmembrane</keyword>
<keyword evidence="3" id="KW-1003">Cell membrane</keyword>
<feature type="active site" description="Charge relay system" evidence="11">
    <location>
        <position position="110"/>
    </location>
</feature>
<dbReference type="PROSITE" id="PS00137">
    <property type="entry name" value="SUBTILASE_HIS"/>
    <property type="match status" value="1"/>
</dbReference>
<feature type="compositionally biased region" description="Basic and acidic residues" evidence="13">
    <location>
        <begin position="14"/>
        <end position="23"/>
    </location>
</feature>
<dbReference type="GO" id="GO:0006508">
    <property type="term" value="P:proteolysis"/>
    <property type="evidence" value="ECO:0007669"/>
    <property type="project" value="UniProtKB-KW"/>
</dbReference>
<dbReference type="InterPro" id="IPR000209">
    <property type="entry name" value="Peptidase_S8/S53_dom"/>
</dbReference>
<dbReference type="NCBIfam" id="TIGR03921">
    <property type="entry name" value="T7SS_mycosin"/>
    <property type="match status" value="1"/>
</dbReference>
<keyword evidence="8 11" id="KW-0720">Serine protease</keyword>
<feature type="active site" description="Charge relay system" evidence="11">
    <location>
        <position position="317"/>
    </location>
</feature>
<keyword evidence="10 14" id="KW-0472">Membrane</keyword>
<dbReference type="GO" id="GO:0004252">
    <property type="term" value="F:serine-type endopeptidase activity"/>
    <property type="evidence" value="ECO:0007669"/>
    <property type="project" value="UniProtKB-UniRule"/>
</dbReference>
<comment type="subcellular location">
    <subcellularLocation>
        <location evidence="1">Cell membrane</location>
        <topology evidence="1">Single-pass membrane protein</topology>
    </subcellularLocation>
</comment>
<evidence type="ECO:0000256" key="14">
    <source>
        <dbReference type="SAM" id="Phobius"/>
    </source>
</evidence>
<dbReference type="PROSITE" id="PS00138">
    <property type="entry name" value="SUBTILASE_SER"/>
    <property type="match status" value="1"/>
</dbReference>
<keyword evidence="9 14" id="KW-1133">Transmembrane helix</keyword>
<dbReference type="InterPro" id="IPR036852">
    <property type="entry name" value="Peptidase_S8/S53_dom_sf"/>
</dbReference>
<dbReference type="KEGG" id="sgu:SGLAU_24610"/>
<dbReference type="STRING" id="1907.SGLAU_24610"/>
<reference evidence="17" key="1">
    <citation type="journal article" date="2015" name="J. Biotechnol.">
        <title>Complete genome sequence of the actinobacterium Streptomyces glaucescens GLA.O (DSM 40922) consisting of a linear chromosome and one linear plasmid.</title>
        <authorList>
            <person name="Ortseifen V."/>
            <person name="Winkler A."/>
            <person name="Albersmeier A."/>
            <person name="Wendler S."/>
            <person name="Puhler A."/>
            <person name="Kalinowski J."/>
            <person name="Ruckert C."/>
        </authorList>
    </citation>
    <scope>NUCLEOTIDE SEQUENCE [LARGE SCALE GENOMIC DNA]</scope>
    <source>
        <strain evidence="17">DSM 40922 / GLA O</strain>
    </source>
</reference>
<evidence type="ECO:0000256" key="8">
    <source>
        <dbReference type="ARBA" id="ARBA00022825"/>
    </source>
</evidence>
<dbReference type="PANTHER" id="PTHR43806:SF11">
    <property type="entry name" value="CEREVISIN-RELATED"/>
    <property type="match status" value="1"/>
</dbReference>
<protein>
    <submittedName>
        <fullName evidence="16">Serine protease</fullName>
    </submittedName>
</protein>
<dbReference type="CDD" id="cd07477">
    <property type="entry name" value="Peptidases_S8_Subtilisin_subset"/>
    <property type="match status" value="1"/>
</dbReference>
<organism evidence="16 17">
    <name type="scientific">Streptomyces glaucescens</name>
    <dbReference type="NCBI Taxonomy" id="1907"/>
    <lineage>
        <taxon>Bacteria</taxon>
        <taxon>Bacillati</taxon>
        <taxon>Actinomycetota</taxon>
        <taxon>Actinomycetes</taxon>
        <taxon>Kitasatosporales</taxon>
        <taxon>Streptomycetaceae</taxon>
        <taxon>Streptomyces</taxon>
    </lineage>
</organism>
<dbReference type="Proteomes" id="UP000029482">
    <property type="component" value="Chromosome"/>
</dbReference>
<evidence type="ECO:0000256" key="2">
    <source>
        <dbReference type="ARBA" id="ARBA00011073"/>
    </source>
</evidence>
<evidence type="ECO:0000259" key="15">
    <source>
        <dbReference type="Pfam" id="PF00082"/>
    </source>
</evidence>
<keyword evidence="7 11" id="KW-0378">Hydrolase</keyword>
<keyword evidence="4 11" id="KW-0645">Protease</keyword>
<proteinExistence type="inferred from homology"/>
<dbReference type="AlphaFoldDB" id="A0A089XCA5"/>
<feature type="domain" description="Peptidase S8/S53" evidence="15">
    <location>
        <begin position="101"/>
        <end position="364"/>
    </location>
</feature>
<feature type="region of interest" description="Disordered" evidence="13">
    <location>
        <begin position="1"/>
        <end position="36"/>
    </location>
</feature>
<dbReference type="Gene3D" id="3.40.50.200">
    <property type="entry name" value="Peptidase S8/S53 domain"/>
    <property type="match status" value="1"/>
</dbReference>
<sequence length="451" mass="47228">MTDGTGMEPQQPRESQEPQKPQESEPMLKAADTRTRGRSRTVLAALLATTALTATTQLALPAPMARADDSGQCTFPSKKYEGRPWALQRVNLDELWAQSKGEGVRVAVIDTGVDVKNPQLTQAVDVSRGKNFLPAKNKKGEEIERGNASGTTDTVGHGTRVAGIIAARPAKGTGFVGLAPEATIIPIKQNDAEGNGTAVTLAEAIRYAVDAGADVINISQDTANAIRPDGRLEQAVRQALDRDVVVVASAGNDGLGGNVKVTYPASYEGVLAVASSDRNNERAPFSQSGEFVGVAAPGVDMISTVPGNGHCSDNGTSFSAPYVAGVAALLKAKYPKWTARQIVAQIEQTAERTIPGHDRLVGWGVVDPVKALTDVDPANPVESPRPERNLTGAQAPSVDPVHFGETADERNVRLGTYVVVGGLVLAAGLSGTAIAVRDARRRRGLRGGPAC</sequence>
<dbReference type="InterPro" id="IPR022398">
    <property type="entry name" value="Peptidase_S8_His-AS"/>
</dbReference>
<evidence type="ECO:0000256" key="10">
    <source>
        <dbReference type="ARBA" id="ARBA00023136"/>
    </source>
</evidence>
<dbReference type="PROSITE" id="PS00136">
    <property type="entry name" value="SUBTILASE_ASP"/>
    <property type="match status" value="1"/>
</dbReference>
<feature type="region of interest" description="Disordered" evidence="13">
    <location>
        <begin position="375"/>
        <end position="401"/>
    </location>
</feature>
<evidence type="ECO:0000256" key="7">
    <source>
        <dbReference type="ARBA" id="ARBA00022801"/>
    </source>
</evidence>
<dbReference type="PANTHER" id="PTHR43806">
    <property type="entry name" value="PEPTIDASE S8"/>
    <property type="match status" value="1"/>
</dbReference>
<dbReference type="eggNOG" id="COG1404">
    <property type="taxonomic scope" value="Bacteria"/>
</dbReference>
<dbReference type="Pfam" id="PF00082">
    <property type="entry name" value="Peptidase_S8"/>
    <property type="match status" value="1"/>
</dbReference>
<accession>A0A089XCA5</accession>
<dbReference type="EMBL" id="CP009438">
    <property type="protein sequence ID" value="AIS00864.1"/>
    <property type="molecule type" value="Genomic_DNA"/>
</dbReference>
<evidence type="ECO:0000256" key="3">
    <source>
        <dbReference type="ARBA" id="ARBA00022475"/>
    </source>
</evidence>
<dbReference type="InterPro" id="IPR015500">
    <property type="entry name" value="Peptidase_S8_subtilisin-rel"/>
</dbReference>
<dbReference type="PROSITE" id="PS51892">
    <property type="entry name" value="SUBTILASE"/>
    <property type="match status" value="1"/>
</dbReference>
<evidence type="ECO:0000256" key="4">
    <source>
        <dbReference type="ARBA" id="ARBA00022670"/>
    </source>
</evidence>
<evidence type="ECO:0000313" key="17">
    <source>
        <dbReference type="Proteomes" id="UP000029482"/>
    </source>
</evidence>
<dbReference type="GO" id="GO:0046872">
    <property type="term" value="F:metal ion binding"/>
    <property type="evidence" value="ECO:0007669"/>
    <property type="project" value="UniProtKB-KW"/>
</dbReference>
<feature type="transmembrane region" description="Helical" evidence="14">
    <location>
        <begin position="414"/>
        <end position="436"/>
    </location>
</feature>
<dbReference type="InterPro" id="IPR023828">
    <property type="entry name" value="Peptidase_S8_Ser-AS"/>
</dbReference>
<evidence type="ECO:0000256" key="9">
    <source>
        <dbReference type="ARBA" id="ARBA00022989"/>
    </source>
</evidence>
<evidence type="ECO:0000313" key="16">
    <source>
        <dbReference type="EMBL" id="AIS00864.1"/>
    </source>
</evidence>
<dbReference type="PRINTS" id="PR00723">
    <property type="entry name" value="SUBTILISIN"/>
</dbReference>
<evidence type="ECO:0000256" key="12">
    <source>
        <dbReference type="RuleBase" id="RU003355"/>
    </source>
</evidence>
<name>A0A089XCA5_STRGA</name>
<evidence type="ECO:0000256" key="13">
    <source>
        <dbReference type="SAM" id="MobiDB-lite"/>
    </source>
</evidence>
<dbReference type="InterPro" id="IPR050131">
    <property type="entry name" value="Peptidase_S8_subtilisin-like"/>
</dbReference>
<keyword evidence="6" id="KW-0479">Metal-binding</keyword>
<evidence type="ECO:0000256" key="6">
    <source>
        <dbReference type="ARBA" id="ARBA00022723"/>
    </source>
</evidence>
<dbReference type="SUPFAM" id="SSF52743">
    <property type="entry name" value="Subtilisin-like"/>
    <property type="match status" value="1"/>
</dbReference>
<comment type="similarity">
    <text evidence="2 11 12">Belongs to the peptidase S8 family.</text>
</comment>
<dbReference type="InterPro" id="IPR023827">
    <property type="entry name" value="Peptidase_S8_Asp-AS"/>
</dbReference>
<gene>
    <name evidence="16" type="ORF">SGLAU_24610</name>
</gene>
<dbReference type="GO" id="GO:0005886">
    <property type="term" value="C:plasma membrane"/>
    <property type="evidence" value="ECO:0007669"/>
    <property type="project" value="UniProtKB-SubCell"/>
</dbReference>
<keyword evidence="17" id="KW-1185">Reference proteome</keyword>
<evidence type="ECO:0000256" key="1">
    <source>
        <dbReference type="ARBA" id="ARBA00004162"/>
    </source>
</evidence>
<evidence type="ECO:0000256" key="5">
    <source>
        <dbReference type="ARBA" id="ARBA00022692"/>
    </source>
</evidence>
<dbReference type="HOGENOM" id="CLU_011263_13_3_11"/>
<dbReference type="InterPro" id="IPR034202">
    <property type="entry name" value="Subtilisin_Carlsberg-like"/>
</dbReference>
<dbReference type="InterPro" id="IPR023834">
    <property type="entry name" value="T7SS_pept_S8A_mycosin"/>
</dbReference>